<reference evidence="2" key="1">
    <citation type="journal article" date="2023" name="IScience">
        <title>Live-bearing cockroach genome reveals convergent evolutionary mechanisms linked to viviparity in insects and beyond.</title>
        <authorList>
            <person name="Fouks B."/>
            <person name="Harrison M.C."/>
            <person name="Mikhailova A.A."/>
            <person name="Marchal E."/>
            <person name="English S."/>
            <person name="Carruthers M."/>
            <person name="Jennings E.C."/>
            <person name="Chiamaka E.L."/>
            <person name="Frigard R.A."/>
            <person name="Pippel M."/>
            <person name="Attardo G.M."/>
            <person name="Benoit J.B."/>
            <person name="Bornberg-Bauer E."/>
            <person name="Tobe S.S."/>
        </authorList>
    </citation>
    <scope>NUCLEOTIDE SEQUENCE</scope>
    <source>
        <strain evidence="2">Stay&amp;Tobe</strain>
    </source>
</reference>
<gene>
    <name evidence="2" type="ORF">L9F63_016409</name>
</gene>
<feature type="non-terminal residue" evidence="2">
    <location>
        <position position="168"/>
    </location>
</feature>
<evidence type="ECO:0000313" key="3">
    <source>
        <dbReference type="Proteomes" id="UP001233999"/>
    </source>
</evidence>
<keyword evidence="3" id="KW-1185">Reference proteome</keyword>
<feature type="transmembrane region" description="Helical" evidence="1">
    <location>
        <begin position="125"/>
        <end position="146"/>
    </location>
</feature>
<dbReference type="AlphaFoldDB" id="A0AAD8EHB6"/>
<evidence type="ECO:0000313" key="2">
    <source>
        <dbReference type="EMBL" id="KAJ9590560.1"/>
    </source>
</evidence>
<keyword evidence="1" id="KW-1133">Transmembrane helix</keyword>
<feature type="non-terminal residue" evidence="2">
    <location>
        <position position="1"/>
    </location>
</feature>
<name>A0AAD8EHB6_DIPPU</name>
<keyword evidence="1" id="KW-0812">Transmembrane</keyword>
<dbReference type="EMBL" id="JASPKZ010004207">
    <property type="protein sequence ID" value="KAJ9590560.1"/>
    <property type="molecule type" value="Genomic_DNA"/>
</dbReference>
<comment type="caution">
    <text evidence="2">The sequence shown here is derived from an EMBL/GenBank/DDBJ whole genome shotgun (WGS) entry which is preliminary data.</text>
</comment>
<organism evidence="2 3">
    <name type="scientific">Diploptera punctata</name>
    <name type="common">Pacific beetle cockroach</name>
    <dbReference type="NCBI Taxonomy" id="6984"/>
    <lineage>
        <taxon>Eukaryota</taxon>
        <taxon>Metazoa</taxon>
        <taxon>Ecdysozoa</taxon>
        <taxon>Arthropoda</taxon>
        <taxon>Hexapoda</taxon>
        <taxon>Insecta</taxon>
        <taxon>Pterygota</taxon>
        <taxon>Neoptera</taxon>
        <taxon>Polyneoptera</taxon>
        <taxon>Dictyoptera</taxon>
        <taxon>Blattodea</taxon>
        <taxon>Blaberoidea</taxon>
        <taxon>Blaberidae</taxon>
        <taxon>Diplopterinae</taxon>
        <taxon>Diploptera</taxon>
    </lineage>
</organism>
<keyword evidence="1" id="KW-0472">Membrane</keyword>
<protein>
    <submittedName>
        <fullName evidence="2">Uncharacterized protein</fullName>
    </submittedName>
</protein>
<accession>A0AAD8EHB6</accession>
<dbReference type="Proteomes" id="UP001233999">
    <property type="component" value="Unassembled WGS sequence"/>
</dbReference>
<reference evidence="2" key="2">
    <citation type="submission" date="2023-05" db="EMBL/GenBank/DDBJ databases">
        <authorList>
            <person name="Fouks B."/>
        </authorList>
    </citation>
    <scope>NUCLEOTIDE SEQUENCE</scope>
    <source>
        <strain evidence="2">Stay&amp;Tobe</strain>
        <tissue evidence="2">Testes</tissue>
    </source>
</reference>
<proteinExistence type="predicted"/>
<evidence type="ECO:0000256" key="1">
    <source>
        <dbReference type="SAM" id="Phobius"/>
    </source>
</evidence>
<sequence length="168" mass="19465">SELNTNHCQRLAITGDHGMILFDVVKTFIISTLIVKTLYCFIDVLLRSVYLFGYQMKKQLKMTDVFLAPTLFNNRWPSLISLLQKDVFLYWLLLRLPRVFLNYSPKTSNCGPLMSQNVSADVTFTYLYLLIFHISLPYTLSGFDLFGIEPGSPEWKQSFSPLPHSRRN</sequence>
<feature type="transmembrane region" description="Helical" evidence="1">
    <location>
        <begin position="28"/>
        <end position="52"/>
    </location>
</feature>